<dbReference type="InterPro" id="IPR038132">
    <property type="entry name" value="Vps16_C_sf"/>
</dbReference>
<dbReference type="Gene3D" id="1.10.150.780">
    <property type="entry name" value="Vps16, C-terminal region"/>
    <property type="match status" value="1"/>
</dbReference>
<dbReference type="PIRSF" id="PIRSF007949">
    <property type="entry name" value="VPS16"/>
    <property type="match status" value="1"/>
</dbReference>
<evidence type="ECO:0000313" key="6">
    <source>
        <dbReference type="Proteomes" id="UP000515908"/>
    </source>
</evidence>
<dbReference type="GO" id="GO:0016197">
    <property type="term" value="P:endosomal transport"/>
    <property type="evidence" value="ECO:0007669"/>
    <property type="project" value="TreeGrafter"/>
</dbReference>
<evidence type="ECO:0000256" key="1">
    <source>
        <dbReference type="ARBA" id="ARBA00009250"/>
    </source>
</evidence>
<dbReference type="GO" id="GO:0042144">
    <property type="term" value="P:vacuole fusion, non-autophagic"/>
    <property type="evidence" value="ECO:0007669"/>
    <property type="project" value="TreeGrafter"/>
</dbReference>
<protein>
    <submittedName>
        <fullName evidence="5">Vps16, N-terminal region/Vps16, C-terminal region containing protein, putative</fullName>
    </submittedName>
</protein>
<feature type="region of interest" description="Disordered" evidence="2">
    <location>
        <begin position="570"/>
        <end position="590"/>
    </location>
</feature>
<reference evidence="5 6" key="1">
    <citation type="submission" date="2020-08" db="EMBL/GenBank/DDBJ databases">
        <authorList>
            <person name="Newling K."/>
            <person name="Davey J."/>
            <person name="Forrester S."/>
        </authorList>
    </citation>
    <scope>NUCLEOTIDE SEQUENCE [LARGE SCALE GENOMIC DNA]</scope>
    <source>
        <strain evidence="6">Crithidia deanei Carvalho (ATCC PRA-265)</strain>
    </source>
</reference>
<sequence length="590" mass="65632">MVLNLVNIDDPSYNDTVDDIPIDTVLFQECDGVKLISMSAYQFLQVIPDGGRRVFSVASQFPGAMLVSAYDEFMSGNATAVRMLHTLQQNSDQLTEAINDCIVSAGMELNVPQQKRLLRIAAFGKSFSTVYDSSFFTSTVKSLRVINTLHSLTGMSLTLQQLKTLGNDALIKRLLGAGQYQVAFSVTETLSINGDLVLSRWALTKLLSCPSEERVPTAHAVIQKLRSCNCSCFAQIAIETNLKGRHSAAVLFALEEKNASLRVSTLLSINEPEEALKTACQSCDADTIFTCVNFLLNSRGAKAIPILLATPNARQLLMQFIRATDGEVPSAKEFLQNHPKIETELSVRRYLYEEGRLRSAIRDTRRELSWEVLQECKASALHTAVITNRRDTNSSLSEHLSTHERLIELQTQLMKDYGDVRFLNASVFDVVRYALEHGKISVAKRVKGDFKLPEKQYQWCALLAFSSTGQWESIDELGEMGAAQPSNRLLLPPEAFVSTLLQYKRPQQARQYVPRVSTQRGRIELFVQCGDWSSAALECRRASDANALLQQLKGRARGNKEILEEIESGWSRGEGKSNDGGAFSLLRRSA</sequence>
<evidence type="ECO:0000256" key="2">
    <source>
        <dbReference type="SAM" id="MobiDB-lite"/>
    </source>
</evidence>
<dbReference type="InterPro" id="IPR006926">
    <property type="entry name" value="Vps16_N"/>
</dbReference>
<keyword evidence="6" id="KW-1185">Reference proteome</keyword>
<dbReference type="GO" id="GO:0005768">
    <property type="term" value="C:endosome"/>
    <property type="evidence" value="ECO:0007669"/>
    <property type="project" value="TreeGrafter"/>
</dbReference>
<dbReference type="Pfam" id="PF04840">
    <property type="entry name" value="Vps16_C"/>
    <property type="match status" value="1"/>
</dbReference>
<evidence type="ECO:0000259" key="4">
    <source>
        <dbReference type="Pfam" id="PF04841"/>
    </source>
</evidence>
<dbReference type="GO" id="GO:0005765">
    <property type="term" value="C:lysosomal membrane"/>
    <property type="evidence" value="ECO:0007669"/>
    <property type="project" value="TreeGrafter"/>
</dbReference>
<dbReference type="PANTHER" id="PTHR12811">
    <property type="entry name" value="VACUOLAR PROTEIN SORTING VPS16"/>
    <property type="match status" value="1"/>
</dbReference>
<dbReference type="InterPro" id="IPR016534">
    <property type="entry name" value="VPS16"/>
</dbReference>
<accession>A0A7G2CR67</accession>
<dbReference type="GO" id="GO:0003779">
    <property type="term" value="F:actin binding"/>
    <property type="evidence" value="ECO:0007669"/>
    <property type="project" value="TreeGrafter"/>
</dbReference>
<dbReference type="Proteomes" id="UP000515908">
    <property type="component" value="Chromosome 25"/>
</dbReference>
<dbReference type="GO" id="GO:0030897">
    <property type="term" value="C:HOPS complex"/>
    <property type="evidence" value="ECO:0007669"/>
    <property type="project" value="TreeGrafter"/>
</dbReference>
<proteinExistence type="inferred from homology"/>
<dbReference type="PANTHER" id="PTHR12811:SF0">
    <property type="entry name" value="VACUOLAR PROTEIN SORTING-ASSOCIATED PROTEIN 16 HOMOLOG"/>
    <property type="match status" value="1"/>
</dbReference>
<evidence type="ECO:0000259" key="3">
    <source>
        <dbReference type="Pfam" id="PF04840"/>
    </source>
</evidence>
<feature type="domain" description="Vps16 N-terminal" evidence="4">
    <location>
        <begin position="21"/>
        <end position="129"/>
    </location>
</feature>
<dbReference type="EMBL" id="LR877169">
    <property type="protein sequence ID" value="CAD2222308.1"/>
    <property type="molecule type" value="Genomic_DNA"/>
</dbReference>
<dbReference type="InterPro" id="IPR006925">
    <property type="entry name" value="Vps16_C"/>
</dbReference>
<feature type="domain" description="Vps16 C-terminal" evidence="3">
    <location>
        <begin position="233"/>
        <end position="553"/>
    </location>
</feature>
<gene>
    <name evidence="5" type="ORF">ADEAN_000985200</name>
</gene>
<comment type="similarity">
    <text evidence="1">Belongs to the VPS16 family.</text>
</comment>
<organism evidence="5 6">
    <name type="scientific">Angomonas deanei</name>
    <dbReference type="NCBI Taxonomy" id="59799"/>
    <lineage>
        <taxon>Eukaryota</taxon>
        <taxon>Discoba</taxon>
        <taxon>Euglenozoa</taxon>
        <taxon>Kinetoplastea</taxon>
        <taxon>Metakinetoplastina</taxon>
        <taxon>Trypanosomatida</taxon>
        <taxon>Trypanosomatidae</taxon>
        <taxon>Strigomonadinae</taxon>
        <taxon>Angomonas</taxon>
    </lineage>
</organism>
<evidence type="ECO:0000313" key="5">
    <source>
        <dbReference type="EMBL" id="CAD2222308.1"/>
    </source>
</evidence>
<dbReference type="VEuPathDB" id="TriTrypDB:ADEAN_000985200"/>
<dbReference type="Pfam" id="PF04841">
    <property type="entry name" value="Vps16_N"/>
    <property type="match status" value="1"/>
</dbReference>
<name>A0A7G2CR67_9TRYP</name>
<dbReference type="GO" id="GO:0006886">
    <property type="term" value="P:intracellular protein transport"/>
    <property type="evidence" value="ECO:0007669"/>
    <property type="project" value="InterPro"/>
</dbReference>
<dbReference type="AlphaFoldDB" id="A0A7G2CR67"/>